<keyword evidence="10" id="KW-0238">DNA-binding</keyword>
<evidence type="ECO:0000256" key="6">
    <source>
        <dbReference type="ARBA" id="ARBA00022741"/>
    </source>
</evidence>
<dbReference type="KEGG" id="ovi:T265_03643"/>
<dbReference type="GeneID" id="20317830"/>
<dbReference type="RefSeq" id="XP_009166442.1">
    <property type="nucleotide sequence ID" value="XM_009168178.1"/>
</dbReference>
<keyword evidence="13" id="KW-1185">Reference proteome</keyword>
<evidence type="ECO:0000256" key="2">
    <source>
        <dbReference type="ARBA" id="ARBA00022695"/>
    </source>
</evidence>
<dbReference type="InterPro" id="IPR049912">
    <property type="entry name" value="CRESS_DNA_REP"/>
</dbReference>
<gene>
    <name evidence="12" type="ORF">T265_03643</name>
</gene>
<dbReference type="GO" id="GO:0004519">
    <property type="term" value="F:endonuclease activity"/>
    <property type="evidence" value="ECO:0007669"/>
    <property type="project" value="UniProtKB-KW"/>
</dbReference>
<dbReference type="Pfam" id="PF02407">
    <property type="entry name" value="Viral_Rep"/>
    <property type="match status" value="1"/>
</dbReference>
<dbReference type="PROSITE" id="PS52020">
    <property type="entry name" value="CRESS_DNA_REP"/>
    <property type="match status" value="1"/>
</dbReference>
<keyword evidence="1" id="KW-0808">Transferase</keyword>
<evidence type="ECO:0000256" key="7">
    <source>
        <dbReference type="ARBA" id="ARBA00022759"/>
    </source>
</evidence>
<evidence type="ECO:0000313" key="12">
    <source>
        <dbReference type="EMBL" id="KER29852.1"/>
    </source>
</evidence>
<accession>A0A074ZVF3</accession>
<evidence type="ECO:0000256" key="5">
    <source>
        <dbReference type="ARBA" id="ARBA00022723"/>
    </source>
</evidence>
<evidence type="ECO:0000256" key="8">
    <source>
        <dbReference type="ARBA" id="ARBA00022801"/>
    </source>
</evidence>
<feature type="domain" description="CRESS-DNA virus Rep endonuclease" evidence="11">
    <location>
        <begin position="5"/>
        <end position="104"/>
    </location>
</feature>
<keyword evidence="5" id="KW-0479">Metal-binding</keyword>
<evidence type="ECO:0000259" key="11">
    <source>
        <dbReference type="PROSITE" id="PS52020"/>
    </source>
</evidence>
<dbReference type="Proteomes" id="UP000054324">
    <property type="component" value="Unassembled WGS sequence"/>
</dbReference>
<dbReference type="GO" id="GO:0016779">
    <property type="term" value="F:nucleotidyltransferase activity"/>
    <property type="evidence" value="ECO:0007669"/>
    <property type="project" value="UniProtKB-KW"/>
</dbReference>
<keyword evidence="8" id="KW-0378">Hydrolase</keyword>
<dbReference type="GO" id="GO:0016787">
    <property type="term" value="F:hydrolase activity"/>
    <property type="evidence" value="ECO:0007669"/>
    <property type="project" value="UniProtKB-KW"/>
</dbReference>
<keyword evidence="3" id="KW-0235">DNA replication</keyword>
<evidence type="ECO:0000256" key="10">
    <source>
        <dbReference type="ARBA" id="ARBA00023125"/>
    </source>
</evidence>
<keyword evidence="9" id="KW-0190">Covalent protein-DNA linkage</keyword>
<name>A0A074ZVF3_OPIVI</name>
<evidence type="ECO:0000256" key="1">
    <source>
        <dbReference type="ARBA" id="ARBA00022679"/>
    </source>
</evidence>
<organism evidence="12 13">
    <name type="scientific">Opisthorchis viverrini</name>
    <name type="common">Southeast Asian liver fluke</name>
    <dbReference type="NCBI Taxonomy" id="6198"/>
    <lineage>
        <taxon>Eukaryota</taxon>
        <taxon>Metazoa</taxon>
        <taxon>Spiralia</taxon>
        <taxon>Lophotrochozoa</taxon>
        <taxon>Platyhelminthes</taxon>
        <taxon>Trematoda</taxon>
        <taxon>Digenea</taxon>
        <taxon>Opisthorchiida</taxon>
        <taxon>Opisthorchiata</taxon>
        <taxon>Opisthorchiidae</taxon>
        <taxon>Opisthorchis</taxon>
    </lineage>
</organism>
<dbReference type="GO" id="GO:0003677">
    <property type="term" value="F:DNA binding"/>
    <property type="evidence" value="ECO:0007669"/>
    <property type="project" value="UniProtKB-KW"/>
</dbReference>
<dbReference type="AlphaFoldDB" id="A0A074ZVF3"/>
<sequence length="217" mass="25452">MGERLPRGRNFVVTINNPTETPDELVRLFLANNIQYAFQRERGREEGTEHYQMCLHFQDAKTCRQVITLLPGCHVEFARNPIAARRYRVKADTGIEGPWTNNEEKTEGAKRENTMHEIVEKYESGTRIHQLAEEYPNLFARNFNNICRTLDLVCHYTPRSTKTEILWFYGKTGTGKSSKALQMVESKSVYWKNSTEPEHYYGWADEQYRALIRRIKP</sequence>
<dbReference type="GO" id="GO:0000166">
    <property type="term" value="F:nucleotide binding"/>
    <property type="evidence" value="ECO:0007669"/>
    <property type="project" value="UniProtKB-KW"/>
</dbReference>
<dbReference type="CTD" id="20317830"/>
<keyword evidence="6" id="KW-0547">Nucleotide-binding</keyword>
<evidence type="ECO:0000256" key="9">
    <source>
        <dbReference type="ARBA" id="ARBA00023124"/>
    </source>
</evidence>
<dbReference type="Gene3D" id="3.40.1310.20">
    <property type="match status" value="1"/>
</dbReference>
<protein>
    <recommendedName>
        <fullName evidence="11">CRESS-DNA virus Rep endonuclease domain-containing protein</fullName>
    </recommendedName>
</protein>
<keyword evidence="2" id="KW-0548">Nucleotidyltransferase</keyword>
<dbReference type="OrthoDB" id="1732219at2759"/>
<keyword evidence="7" id="KW-0255">Endonuclease</keyword>
<reference evidence="12 13" key="1">
    <citation type="submission" date="2013-11" db="EMBL/GenBank/DDBJ databases">
        <title>Opisthorchis viverrini - life in the bile duct.</title>
        <authorList>
            <person name="Young N.D."/>
            <person name="Nagarajan N."/>
            <person name="Lin S.J."/>
            <person name="Korhonen P.K."/>
            <person name="Jex A.R."/>
            <person name="Hall R.S."/>
            <person name="Safavi-Hemami H."/>
            <person name="Kaewkong W."/>
            <person name="Bertrand D."/>
            <person name="Gao S."/>
            <person name="Seet Q."/>
            <person name="Wongkham S."/>
            <person name="Teh B.T."/>
            <person name="Wongkham C."/>
            <person name="Intapan P.M."/>
            <person name="Maleewong W."/>
            <person name="Yang X."/>
            <person name="Hu M."/>
            <person name="Wang Z."/>
            <person name="Hofmann A."/>
            <person name="Sternberg P.W."/>
            <person name="Tan P."/>
            <person name="Wang J."/>
            <person name="Gasser R.B."/>
        </authorList>
    </citation>
    <scope>NUCLEOTIDE SEQUENCE [LARGE SCALE GENOMIC DNA]</scope>
</reference>
<dbReference type="GO" id="GO:0046872">
    <property type="term" value="F:metal ion binding"/>
    <property type="evidence" value="ECO:0007669"/>
    <property type="project" value="UniProtKB-KW"/>
</dbReference>
<proteinExistence type="predicted"/>
<evidence type="ECO:0000256" key="4">
    <source>
        <dbReference type="ARBA" id="ARBA00022722"/>
    </source>
</evidence>
<dbReference type="EMBL" id="KL596671">
    <property type="protein sequence ID" value="KER29852.1"/>
    <property type="molecule type" value="Genomic_DNA"/>
</dbReference>
<evidence type="ECO:0000256" key="3">
    <source>
        <dbReference type="ARBA" id="ARBA00022705"/>
    </source>
</evidence>
<keyword evidence="4" id="KW-0540">Nuclease</keyword>
<evidence type="ECO:0000313" key="13">
    <source>
        <dbReference type="Proteomes" id="UP000054324"/>
    </source>
</evidence>
<dbReference type="GO" id="GO:0006260">
    <property type="term" value="P:DNA replication"/>
    <property type="evidence" value="ECO:0007669"/>
    <property type="project" value="UniProtKB-KW"/>
</dbReference>